<dbReference type="AlphaFoldDB" id="A0A9Q3FYW4"/>
<feature type="compositionally biased region" description="Low complexity" evidence="1">
    <location>
        <begin position="74"/>
        <end position="87"/>
    </location>
</feature>
<gene>
    <name evidence="2" type="ORF">O181_085736</name>
</gene>
<comment type="caution">
    <text evidence="2">The sequence shown here is derived from an EMBL/GenBank/DDBJ whole genome shotgun (WGS) entry which is preliminary data.</text>
</comment>
<dbReference type="Proteomes" id="UP000765509">
    <property type="component" value="Unassembled WGS sequence"/>
</dbReference>
<evidence type="ECO:0000313" key="2">
    <source>
        <dbReference type="EMBL" id="MBW0546021.1"/>
    </source>
</evidence>
<feature type="region of interest" description="Disordered" evidence="1">
    <location>
        <begin position="47"/>
        <end position="130"/>
    </location>
</feature>
<dbReference type="EMBL" id="AVOT02050978">
    <property type="protein sequence ID" value="MBW0546021.1"/>
    <property type="molecule type" value="Genomic_DNA"/>
</dbReference>
<protein>
    <submittedName>
        <fullName evidence="2">Uncharacterized protein</fullName>
    </submittedName>
</protein>
<accession>A0A9Q3FYW4</accession>
<name>A0A9Q3FYW4_9BASI</name>
<organism evidence="2 3">
    <name type="scientific">Austropuccinia psidii MF-1</name>
    <dbReference type="NCBI Taxonomy" id="1389203"/>
    <lineage>
        <taxon>Eukaryota</taxon>
        <taxon>Fungi</taxon>
        <taxon>Dikarya</taxon>
        <taxon>Basidiomycota</taxon>
        <taxon>Pucciniomycotina</taxon>
        <taxon>Pucciniomycetes</taxon>
        <taxon>Pucciniales</taxon>
        <taxon>Sphaerophragmiaceae</taxon>
        <taxon>Austropuccinia</taxon>
    </lineage>
</organism>
<keyword evidence="3" id="KW-1185">Reference proteome</keyword>
<proteinExistence type="predicted"/>
<feature type="compositionally biased region" description="Basic residues" evidence="1">
    <location>
        <begin position="105"/>
        <end position="117"/>
    </location>
</feature>
<sequence>MNQEFQAAVSAAILEQSEQISKLQKAISSRDDMLSELLPKVQTLQVEQHTPATASFSRKTPKKVKEKAKSTTLTKSFQTPTKPPKSSSKSKGHCNMRTPNIHNPKANKTKPISKKSPHQLLLLETPEGFL</sequence>
<evidence type="ECO:0000313" key="3">
    <source>
        <dbReference type="Proteomes" id="UP000765509"/>
    </source>
</evidence>
<feature type="compositionally biased region" description="Polar residues" evidence="1">
    <location>
        <begin position="47"/>
        <end position="58"/>
    </location>
</feature>
<evidence type="ECO:0000256" key="1">
    <source>
        <dbReference type="SAM" id="MobiDB-lite"/>
    </source>
</evidence>
<reference evidence="2" key="1">
    <citation type="submission" date="2021-03" db="EMBL/GenBank/DDBJ databases">
        <title>Draft genome sequence of rust myrtle Austropuccinia psidii MF-1, a brazilian biotype.</title>
        <authorList>
            <person name="Quecine M.C."/>
            <person name="Pachon D.M.R."/>
            <person name="Bonatelli M.L."/>
            <person name="Correr F.H."/>
            <person name="Franceschini L.M."/>
            <person name="Leite T.F."/>
            <person name="Margarido G.R.A."/>
            <person name="Almeida C.A."/>
            <person name="Ferrarezi J.A."/>
            <person name="Labate C.A."/>
        </authorList>
    </citation>
    <scope>NUCLEOTIDE SEQUENCE</scope>
    <source>
        <strain evidence="2">MF-1</strain>
    </source>
</reference>